<keyword evidence="2" id="KW-1185">Reference proteome</keyword>
<proteinExistence type="predicted"/>
<sequence>MLSEKDFFWKNFRLGTELQNSGTFIYNGIFHLDNIDYFSHEEDCFEFLYNISVGIERLQKILIVLLEHENVESQEEFEKSLITHNHLELLGRIKAKHQLKFCKTHNKFLGLLTNFYKSVRYERFNINSVYKPSQDKEKLVEFIMSELQVKLTEGPINVLENTEQVKSFLGRVIKKISISLYKLIRKETFRLGIFTHEIRYNSKSFKIFMEQEFEFKNERLMQREVLLFLLKKFPNDELNKFIDSITSLPFGQCHTNHYIESILNINKAGSAKDEMLYLYEEDRPSKDRLNEILAIGSNINFDYFSDTDNDEGEFE</sequence>
<reference evidence="1 2" key="1">
    <citation type="submission" date="2019-05" db="EMBL/GenBank/DDBJ databases">
        <title>Panacibacter sp. strain 17mud1-8 Genome sequencing and assembly.</title>
        <authorList>
            <person name="Chhetri G."/>
        </authorList>
    </citation>
    <scope>NUCLEOTIDE SEQUENCE [LARGE SCALE GENOMIC DNA]</scope>
    <source>
        <strain evidence="1 2">17mud1-8</strain>
    </source>
</reference>
<organism evidence="1 2">
    <name type="scientific">Ilyomonas limi</name>
    <dbReference type="NCBI Taxonomy" id="2575867"/>
    <lineage>
        <taxon>Bacteria</taxon>
        <taxon>Pseudomonadati</taxon>
        <taxon>Bacteroidota</taxon>
        <taxon>Chitinophagia</taxon>
        <taxon>Chitinophagales</taxon>
        <taxon>Chitinophagaceae</taxon>
        <taxon>Ilyomonas</taxon>
    </lineage>
</organism>
<dbReference type="OrthoDB" id="1340765at2"/>
<dbReference type="EMBL" id="SZQL01000067">
    <property type="protein sequence ID" value="TKK63933.1"/>
    <property type="molecule type" value="Genomic_DNA"/>
</dbReference>
<comment type="caution">
    <text evidence="1">The sequence shown here is derived from an EMBL/GenBank/DDBJ whole genome shotgun (WGS) entry which is preliminary data.</text>
</comment>
<dbReference type="Proteomes" id="UP000305848">
    <property type="component" value="Unassembled WGS sequence"/>
</dbReference>
<evidence type="ECO:0000313" key="2">
    <source>
        <dbReference type="Proteomes" id="UP000305848"/>
    </source>
</evidence>
<protein>
    <submittedName>
        <fullName evidence="1">Uncharacterized protein</fullName>
    </submittedName>
</protein>
<evidence type="ECO:0000313" key="1">
    <source>
        <dbReference type="EMBL" id="TKK63933.1"/>
    </source>
</evidence>
<gene>
    <name evidence="1" type="ORF">FC093_23575</name>
</gene>
<accession>A0A4V5UTA1</accession>
<dbReference type="RefSeq" id="WP_137264284.1">
    <property type="nucleotide sequence ID" value="NZ_SZQL01000067.1"/>
</dbReference>
<name>A0A4V5UTA1_9BACT</name>
<dbReference type="AlphaFoldDB" id="A0A4V5UTA1"/>